<protein>
    <submittedName>
        <fullName evidence="1">Uncharacterized protein</fullName>
    </submittedName>
</protein>
<dbReference type="PANTHER" id="PTHR13060">
    <property type="entry name" value="SGT1 PROTEIN HSGT1 SUPPRESSOR OF GCR2"/>
    <property type="match status" value="1"/>
</dbReference>
<feature type="non-terminal residue" evidence="1">
    <location>
        <position position="1"/>
    </location>
</feature>
<name>A0AAV8YSX7_9CUCU</name>
<reference evidence="1" key="1">
    <citation type="journal article" date="2023" name="Insect Mol. Biol.">
        <title>Genome sequencing provides insights into the evolution of gene families encoding plant cell wall-degrading enzymes in longhorned beetles.</title>
        <authorList>
            <person name="Shin N.R."/>
            <person name="Okamura Y."/>
            <person name="Kirsch R."/>
            <person name="Pauchet Y."/>
        </authorList>
    </citation>
    <scope>NUCLEOTIDE SEQUENCE</scope>
    <source>
        <strain evidence="1">RBIC_L_NR</strain>
    </source>
</reference>
<dbReference type="AlphaFoldDB" id="A0AAV8YSX7"/>
<comment type="caution">
    <text evidence="1">The sequence shown here is derived from an EMBL/GenBank/DDBJ whole genome shotgun (WGS) entry which is preliminary data.</text>
</comment>
<organism evidence="1 2">
    <name type="scientific">Rhamnusium bicolor</name>
    <dbReference type="NCBI Taxonomy" id="1586634"/>
    <lineage>
        <taxon>Eukaryota</taxon>
        <taxon>Metazoa</taxon>
        <taxon>Ecdysozoa</taxon>
        <taxon>Arthropoda</taxon>
        <taxon>Hexapoda</taxon>
        <taxon>Insecta</taxon>
        <taxon>Pterygota</taxon>
        <taxon>Neoptera</taxon>
        <taxon>Endopterygota</taxon>
        <taxon>Coleoptera</taxon>
        <taxon>Polyphaga</taxon>
        <taxon>Cucujiformia</taxon>
        <taxon>Chrysomeloidea</taxon>
        <taxon>Cerambycidae</taxon>
        <taxon>Lepturinae</taxon>
        <taxon>Rhagiini</taxon>
        <taxon>Rhamnusium</taxon>
    </lineage>
</organism>
<dbReference type="PANTHER" id="PTHR13060:SF0">
    <property type="entry name" value="PROTEIN ECDYSONELESS HOMOLOG"/>
    <property type="match status" value="1"/>
</dbReference>
<accession>A0AAV8YSX7</accession>
<keyword evidence="2" id="KW-1185">Reference proteome</keyword>
<dbReference type="InterPro" id="IPR010770">
    <property type="entry name" value="Ecd"/>
</dbReference>
<dbReference type="EMBL" id="JANEYF010001942">
    <property type="protein sequence ID" value="KAJ8953969.1"/>
    <property type="molecule type" value="Genomic_DNA"/>
</dbReference>
<evidence type="ECO:0000313" key="1">
    <source>
        <dbReference type="EMBL" id="KAJ8953969.1"/>
    </source>
</evidence>
<dbReference type="GO" id="GO:0005634">
    <property type="term" value="C:nucleus"/>
    <property type="evidence" value="ECO:0007669"/>
    <property type="project" value="TreeGrafter"/>
</dbReference>
<gene>
    <name evidence="1" type="ORF">NQ314_007162</name>
</gene>
<dbReference type="Pfam" id="PF07093">
    <property type="entry name" value="SGT1"/>
    <property type="match status" value="1"/>
</dbReference>
<dbReference type="Proteomes" id="UP001162156">
    <property type="component" value="Unassembled WGS sequence"/>
</dbReference>
<proteinExistence type="predicted"/>
<evidence type="ECO:0000313" key="2">
    <source>
        <dbReference type="Proteomes" id="UP001162156"/>
    </source>
</evidence>
<sequence length="375" mass="42976">FFSSLFEMAGVNNVLESVREDDFVEYFLFPPIETCDEKEQETILSSILSEVNKIVKKYTDNYLWHKDEFKLIPRTSIYNTLSHIDGKRETLAPHLYGVSHYGDNIEDEWFMVYLCDGNIHLIPLDALEEDSTIGVMESLSKIREQPLETLASADVQNSLKNKLKGYPEKSKDNLHRSAIYVPMGIAMILKEKPNLIAPAVQAFCNRDSVDMKACRAMKYFPPENRVMTSVTFTKCLYAMLMHSNYLPDRRTGWNLPPPNTSQYKAHSLGVKVACGFEILISHAKPSADIETDRSWHSYLKTLQDKGYFKGLLEHSIDYNNLLNKAKEYYINHRDSMQCSPAIGQEILELTKLLDCNVDDSKTRNIVCLKMMMIPG</sequence>